<feature type="compositionally biased region" description="Polar residues" evidence="1">
    <location>
        <begin position="33"/>
        <end position="42"/>
    </location>
</feature>
<sequence length="206" mass="22638">MLSNNNMSAASSTNSLEKMLGSALRSPSSRSSKNNMPNVNDLNDLNKWLASTRSPARKSFSPGSNFDDLALLPPLSPIQRAARKIAPRAKPARKQAPTPRRPMTRPVPQRVASPDAKFAHKFDGTNSGERDLRGRIIYNGKRGGKYVISSIGKRVPHIEKALKNKSSKGTLDFTGRTDRKGRKIYKGKRGGEFVISETGKRLNPLT</sequence>
<name>A7IWF2_PBCVN</name>
<keyword evidence="4" id="KW-1185">Reference proteome</keyword>
<gene>
    <name evidence="3" type="primary">B277R</name>
    <name evidence="3" type="ORF">NY2A_B277R</name>
</gene>
<feature type="domain" description="PBCV-specific basic adaptor" evidence="2">
    <location>
        <begin position="175"/>
        <end position="204"/>
    </location>
</feature>
<feature type="compositionally biased region" description="Low complexity" evidence="1">
    <location>
        <begin position="1"/>
        <end position="32"/>
    </location>
</feature>
<protein>
    <submittedName>
        <fullName evidence="3">Uncharacterized protein B277R</fullName>
    </submittedName>
</protein>
<dbReference type="KEGG" id="vg:5658885"/>
<dbReference type="InterPro" id="IPR014897">
    <property type="entry name" value="PBCV_basic_adap"/>
</dbReference>
<evidence type="ECO:0000313" key="4">
    <source>
        <dbReference type="Proteomes" id="UP000202419"/>
    </source>
</evidence>
<evidence type="ECO:0000256" key="1">
    <source>
        <dbReference type="SAM" id="MobiDB-lite"/>
    </source>
</evidence>
<dbReference type="Proteomes" id="UP000202419">
    <property type="component" value="Segment"/>
</dbReference>
<dbReference type="EMBL" id="DQ491002">
    <property type="protein sequence ID" value="ABT14676.1"/>
    <property type="molecule type" value="Genomic_DNA"/>
</dbReference>
<feature type="region of interest" description="Disordered" evidence="1">
    <location>
        <begin position="1"/>
        <end position="42"/>
    </location>
</feature>
<organism evidence="3 4">
    <name type="scientific">Paramecium bursaria Chlorella virus NY2A</name>
    <name type="common">PBCV-NY2A</name>
    <dbReference type="NCBI Taxonomy" id="46021"/>
    <lineage>
        <taxon>Viruses</taxon>
        <taxon>Varidnaviria</taxon>
        <taxon>Bamfordvirae</taxon>
        <taxon>Nucleocytoviricota</taxon>
        <taxon>Megaviricetes</taxon>
        <taxon>Algavirales</taxon>
        <taxon>Phycodnaviridae</taxon>
        <taxon>Chlorovirus</taxon>
        <taxon>Chlorovirus americanus</taxon>
    </lineage>
</organism>
<reference evidence="3 4" key="1">
    <citation type="journal article" date="2007" name="Virology">
        <title>Sequence and annotation of the 369-kb NY-2A and the 345-kb AR158 viruses that infect Chlorella NC64A.</title>
        <authorList>
            <person name="Fitzgerald L.A."/>
            <person name="Graves M.V."/>
            <person name="Li X."/>
            <person name="Feldblyum T."/>
            <person name="Nierman W.C."/>
            <person name="Van Etten J.L."/>
        </authorList>
    </citation>
    <scope>NUCLEOTIDE SEQUENCE [LARGE SCALE GENOMIC DNA]</scope>
    <source>
        <strain evidence="3 4">NY-2A</strain>
    </source>
</reference>
<proteinExistence type="predicted"/>
<accession>A7IWF2</accession>
<dbReference type="RefSeq" id="YP_001497473.1">
    <property type="nucleotide sequence ID" value="NC_009898.1"/>
</dbReference>
<feature type="compositionally biased region" description="Basic residues" evidence="1">
    <location>
        <begin position="83"/>
        <end position="93"/>
    </location>
</feature>
<evidence type="ECO:0000259" key="2">
    <source>
        <dbReference type="Pfam" id="PF08789"/>
    </source>
</evidence>
<dbReference type="OrthoDB" id="33944at10239"/>
<feature type="domain" description="PBCV-specific basic adaptor" evidence="2">
    <location>
        <begin position="128"/>
        <end position="166"/>
    </location>
</feature>
<dbReference type="GeneID" id="5658885"/>
<feature type="region of interest" description="Disordered" evidence="1">
    <location>
        <begin position="83"/>
        <end position="111"/>
    </location>
</feature>
<organismHost>
    <name type="scientific">Chlorella</name>
    <dbReference type="NCBI Taxonomy" id="3071"/>
</organismHost>
<dbReference type="Pfam" id="PF08789">
    <property type="entry name" value="PBCV_basic_adap"/>
    <property type="match status" value="2"/>
</dbReference>
<evidence type="ECO:0000313" key="3">
    <source>
        <dbReference type="EMBL" id="ABT14676.1"/>
    </source>
</evidence>